<feature type="transmembrane region" description="Helical" evidence="1">
    <location>
        <begin position="25"/>
        <end position="44"/>
    </location>
</feature>
<dbReference type="AlphaFoldDB" id="A0A2K2F463"/>
<keyword evidence="1" id="KW-1133">Transmembrane helix</keyword>
<dbReference type="OrthoDB" id="1724157at2"/>
<dbReference type="Proteomes" id="UP000236151">
    <property type="component" value="Unassembled WGS sequence"/>
</dbReference>
<gene>
    <name evidence="2" type="ORF">CDQ84_01645</name>
</gene>
<evidence type="ECO:0000313" key="3">
    <source>
        <dbReference type="Proteomes" id="UP000236151"/>
    </source>
</evidence>
<feature type="transmembrane region" description="Helical" evidence="1">
    <location>
        <begin position="120"/>
        <end position="141"/>
    </location>
</feature>
<proteinExistence type="predicted"/>
<organism evidence="2 3">
    <name type="scientific">Clostridium thermosuccinogenes</name>
    <dbReference type="NCBI Taxonomy" id="84032"/>
    <lineage>
        <taxon>Bacteria</taxon>
        <taxon>Bacillati</taxon>
        <taxon>Bacillota</taxon>
        <taxon>Clostridia</taxon>
        <taxon>Eubacteriales</taxon>
        <taxon>Clostridiaceae</taxon>
        <taxon>Clostridium</taxon>
    </lineage>
</organism>
<name>A0A2K2F463_9CLOT</name>
<feature type="transmembrane region" description="Helical" evidence="1">
    <location>
        <begin position="64"/>
        <end position="82"/>
    </location>
</feature>
<feature type="transmembrane region" description="Helical" evidence="1">
    <location>
        <begin position="89"/>
        <end position="108"/>
    </location>
</feature>
<dbReference type="RefSeq" id="WP_103079974.1">
    <property type="nucleotide sequence ID" value="NZ_CP021850.1"/>
</dbReference>
<dbReference type="KEGG" id="cthd:CDO33_04080"/>
<dbReference type="EMBL" id="NIOJ01000002">
    <property type="protein sequence ID" value="PNU01394.1"/>
    <property type="molecule type" value="Genomic_DNA"/>
</dbReference>
<evidence type="ECO:0000313" key="2">
    <source>
        <dbReference type="EMBL" id="PNU01394.1"/>
    </source>
</evidence>
<keyword evidence="3" id="KW-1185">Reference proteome</keyword>
<keyword evidence="1" id="KW-0812">Transmembrane</keyword>
<sequence>MRWIIFFAASWIIFLYLIDWKKLKANIWCGMWAALLALIVDMQAVDLGLYKIEGPLMFANTTPFFLFGPVFVIGTLLAQFYPRKRFWRIINIIVLTAIYSAIEIMLVISGDVVYMNWHLYNSLTVNILALMVIGWFSVVVLNKGKEG</sequence>
<comment type="caution">
    <text evidence="2">The sequence shown here is derived from an EMBL/GenBank/DDBJ whole genome shotgun (WGS) entry which is preliminary data.</text>
</comment>
<keyword evidence="1" id="KW-0472">Membrane</keyword>
<reference evidence="2 3" key="1">
    <citation type="submission" date="2017-06" db="EMBL/GenBank/DDBJ databases">
        <title>Investigating the central metabolism of Clostridium thermosuccinogenes.</title>
        <authorList>
            <person name="Koendjbiharie J.G."/>
            <person name="van Kranenburg R."/>
        </authorList>
    </citation>
    <scope>NUCLEOTIDE SEQUENCE [LARGE SCALE GENOMIC DNA]</scope>
    <source>
        <strain evidence="2 3">DSM 5806</strain>
    </source>
</reference>
<evidence type="ECO:0000256" key="1">
    <source>
        <dbReference type="SAM" id="Phobius"/>
    </source>
</evidence>
<protein>
    <submittedName>
        <fullName evidence="2">Uncharacterized protein</fullName>
    </submittedName>
</protein>
<accession>A0A2K2F463</accession>